<gene>
    <name evidence="2" type="ORF">SAMN04487962_10430</name>
</gene>
<dbReference type="EMBL" id="FOHZ01000004">
    <property type="protein sequence ID" value="SET06561.1"/>
    <property type="molecule type" value="Genomic_DNA"/>
</dbReference>
<feature type="region of interest" description="Disordered" evidence="1">
    <location>
        <begin position="106"/>
        <end position="142"/>
    </location>
</feature>
<protein>
    <recommendedName>
        <fullName evidence="4">Exonuclease</fullName>
    </recommendedName>
</protein>
<dbReference type="InterPro" id="IPR036397">
    <property type="entry name" value="RNaseH_sf"/>
</dbReference>
<evidence type="ECO:0000313" key="2">
    <source>
        <dbReference type="EMBL" id="SET06561.1"/>
    </source>
</evidence>
<dbReference type="InterPro" id="IPR012337">
    <property type="entry name" value="RNaseH-like_sf"/>
</dbReference>
<evidence type="ECO:0000256" key="1">
    <source>
        <dbReference type="SAM" id="MobiDB-lite"/>
    </source>
</evidence>
<proteinExistence type="predicted"/>
<dbReference type="STRING" id="430453.SAMN04487962_10430"/>
<keyword evidence="3" id="KW-1185">Reference proteome</keyword>
<evidence type="ECO:0000313" key="3">
    <source>
        <dbReference type="Proteomes" id="UP000198762"/>
    </source>
</evidence>
<dbReference type="SUPFAM" id="SSF53098">
    <property type="entry name" value="Ribonuclease H-like"/>
    <property type="match status" value="1"/>
</dbReference>
<organism evidence="2 3">
    <name type="scientific">Marinobacter segnicrescens</name>
    <dbReference type="NCBI Taxonomy" id="430453"/>
    <lineage>
        <taxon>Bacteria</taxon>
        <taxon>Pseudomonadati</taxon>
        <taxon>Pseudomonadota</taxon>
        <taxon>Gammaproteobacteria</taxon>
        <taxon>Pseudomonadales</taxon>
        <taxon>Marinobacteraceae</taxon>
        <taxon>Marinobacter</taxon>
    </lineage>
</organism>
<dbReference type="AlphaFoldDB" id="A0A1I0BJZ8"/>
<dbReference type="Gene3D" id="3.30.420.10">
    <property type="entry name" value="Ribonuclease H-like superfamily/Ribonuclease H"/>
    <property type="match status" value="1"/>
</dbReference>
<reference evidence="3" key="1">
    <citation type="submission" date="2016-10" db="EMBL/GenBank/DDBJ databases">
        <authorList>
            <person name="Varghese N."/>
            <person name="Submissions S."/>
        </authorList>
    </citation>
    <scope>NUCLEOTIDE SEQUENCE [LARGE SCALE GENOMIC DNA]</scope>
    <source>
        <strain evidence="3">CGMCC 1.6489</strain>
    </source>
</reference>
<name>A0A1I0BJZ8_9GAMM</name>
<evidence type="ECO:0008006" key="4">
    <source>
        <dbReference type="Google" id="ProtNLM"/>
    </source>
</evidence>
<dbReference type="RefSeq" id="WP_245742497.1">
    <property type="nucleotide sequence ID" value="NZ_FOHZ01000004.1"/>
</dbReference>
<sequence>MSESPLLVVDLEATCWGNYDRLHVEAQSRQTGAIPAMLRYPHFNLKRLWRRSTGQKRKNGLAHALAFHELGFEGHHHRGVDDARNMVRLLPFMDWSLEPVLFAPPQRWPGAPSVGAPQEPEQNHGNTARSLPAELRGWGKAP</sequence>
<dbReference type="Proteomes" id="UP000198762">
    <property type="component" value="Unassembled WGS sequence"/>
</dbReference>
<dbReference type="GO" id="GO:0003676">
    <property type="term" value="F:nucleic acid binding"/>
    <property type="evidence" value="ECO:0007669"/>
    <property type="project" value="InterPro"/>
</dbReference>
<accession>A0A1I0BJZ8</accession>